<dbReference type="Gene3D" id="3.50.50.60">
    <property type="entry name" value="FAD/NAD(P)-binding domain"/>
    <property type="match status" value="1"/>
</dbReference>
<evidence type="ECO:0000313" key="4">
    <source>
        <dbReference type="Proteomes" id="UP000824260"/>
    </source>
</evidence>
<dbReference type="PANTHER" id="PTHR42720">
    <property type="entry name" value="GLYCEROL-3-PHOSPHATE DEHYDROGENASE"/>
    <property type="match status" value="1"/>
</dbReference>
<dbReference type="PANTHER" id="PTHR42720:SF1">
    <property type="entry name" value="GLYCEROL 3-PHOSPHATE OXIDASE"/>
    <property type="match status" value="1"/>
</dbReference>
<dbReference type="Pfam" id="PF04324">
    <property type="entry name" value="Fer2_BFD"/>
    <property type="match status" value="1"/>
</dbReference>
<dbReference type="PROSITE" id="PS51257">
    <property type="entry name" value="PROKAR_LIPOPROTEIN"/>
    <property type="match status" value="1"/>
</dbReference>
<reference evidence="3" key="1">
    <citation type="submission" date="2020-10" db="EMBL/GenBank/DDBJ databases">
        <authorList>
            <person name="Gilroy R."/>
        </authorList>
    </citation>
    <scope>NUCLEOTIDE SEQUENCE</scope>
    <source>
        <strain evidence="3">ChiSjej6B24-2974</strain>
    </source>
</reference>
<sequence>MRNYDVAIIGAGVTGCAVARHLSRFRLKIVLIDAAEDVAMGASRANSAIVHAGYDCPAGTLMAKLNVRGNALYSQWCEELDVPFQRVGSLVAAFNPDEKLELRWLYERGLQNGVPDMEMLTGEQARALEPMLSPKAVAALHAKSAGITCPYEMTIACAENAVANGVELLLGRPVKWIVSEPNSMVVRCGDECISAKRIVNAAGIHADDVARMIEDDSFEIRPRKGEYMLFDRTERRPEKVLFHTPTKLGKGVLVAPTVDGNVFAGPTAVNVNDKEDTSVDANLAEVLATLALEATPTLNLRNTIRAFAGLRAQPSTGDFIITSSEKDARMIHAAGICSPGLTSAPAIAEQVEEELRITGLVMNEKAQFNPYRKHIPVFRTMTAEERRRAIAENPLYGRVICRCENVTEAEIVEAVHRGARTVDGVKRRTRAGMGRCQGGFCTPRVMEIIAREAEIPEETITKSGGNSYMVAGRTRGRCEHGQAV</sequence>
<organism evidence="3 4">
    <name type="scientific">Candidatus Pullichristensenella stercorigallinarum</name>
    <dbReference type="NCBI Taxonomy" id="2840909"/>
    <lineage>
        <taxon>Bacteria</taxon>
        <taxon>Bacillati</taxon>
        <taxon>Bacillota</taxon>
        <taxon>Clostridia</taxon>
        <taxon>Candidatus Pullichristensenella</taxon>
    </lineage>
</organism>
<evidence type="ECO:0000259" key="1">
    <source>
        <dbReference type="Pfam" id="PF01266"/>
    </source>
</evidence>
<evidence type="ECO:0000313" key="3">
    <source>
        <dbReference type="EMBL" id="HIQ82817.1"/>
    </source>
</evidence>
<dbReference type="InterPro" id="IPR006076">
    <property type="entry name" value="FAD-dep_OxRdtase"/>
</dbReference>
<gene>
    <name evidence="3" type="ORF">IAA52_06910</name>
</gene>
<dbReference type="Gene3D" id="1.10.10.1100">
    <property type="entry name" value="BFD-like [2Fe-2S]-binding domain"/>
    <property type="match status" value="1"/>
</dbReference>
<name>A0A9D0ZMA3_9FIRM</name>
<feature type="domain" description="FAD dependent oxidoreductase" evidence="1">
    <location>
        <begin position="5"/>
        <end position="351"/>
    </location>
</feature>
<dbReference type="InterPro" id="IPR041854">
    <property type="entry name" value="BFD-like_2Fe2S-bd_dom_sf"/>
</dbReference>
<dbReference type="CDD" id="cd19946">
    <property type="entry name" value="GlpA-like_Fer2_BFD-like"/>
    <property type="match status" value="1"/>
</dbReference>
<dbReference type="InterPro" id="IPR052745">
    <property type="entry name" value="G3P_Oxidase/Oxidoreductase"/>
</dbReference>
<dbReference type="EMBL" id="DVFZ01000069">
    <property type="protein sequence ID" value="HIQ82817.1"/>
    <property type="molecule type" value="Genomic_DNA"/>
</dbReference>
<reference evidence="3" key="2">
    <citation type="journal article" date="2021" name="PeerJ">
        <title>Extensive microbial diversity within the chicken gut microbiome revealed by metagenomics and culture.</title>
        <authorList>
            <person name="Gilroy R."/>
            <person name="Ravi A."/>
            <person name="Getino M."/>
            <person name="Pursley I."/>
            <person name="Horton D.L."/>
            <person name="Alikhan N.F."/>
            <person name="Baker D."/>
            <person name="Gharbi K."/>
            <person name="Hall N."/>
            <person name="Watson M."/>
            <person name="Adriaenssens E.M."/>
            <person name="Foster-Nyarko E."/>
            <person name="Jarju S."/>
            <person name="Secka A."/>
            <person name="Antonio M."/>
            <person name="Oren A."/>
            <person name="Chaudhuri R.R."/>
            <person name="La Ragione R."/>
            <person name="Hildebrand F."/>
            <person name="Pallen M.J."/>
        </authorList>
    </citation>
    <scope>NUCLEOTIDE SEQUENCE</scope>
    <source>
        <strain evidence="3">ChiSjej6B24-2974</strain>
    </source>
</reference>
<dbReference type="AlphaFoldDB" id="A0A9D0ZMA3"/>
<dbReference type="Gene3D" id="3.30.9.10">
    <property type="entry name" value="D-Amino Acid Oxidase, subunit A, domain 2"/>
    <property type="match status" value="1"/>
</dbReference>
<evidence type="ECO:0000259" key="2">
    <source>
        <dbReference type="Pfam" id="PF04324"/>
    </source>
</evidence>
<dbReference type="SUPFAM" id="SSF51905">
    <property type="entry name" value="FAD/NAD(P)-binding domain"/>
    <property type="match status" value="1"/>
</dbReference>
<comment type="caution">
    <text evidence="3">The sequence shown here is derived from an EMBL/GenBank/DDBJ whole genome shotgun (WGS) entry which is preliminary data.</text>
</comment>
<proteinExistence type="predicted"/>
<dbReference type="Pfam" id="PF01266">
    <property type="entry name" value="DAO"/>
    <property type="match status" value="1"/>
</dbReference>
<dbReference type="Proteomes" id="UP000824260">
    <property type="component" value="Unassembled WGS sequence"/>
</dbReference>
<dbReference type="SUPFAM" id="SSF54373">
    <property type="entry name" value="FAD-linked reductases, C-terminal domain"/>
    <property type="match status" value="1"/>
</dbReference>
<dbReference type="InterPro" id="IPR007419">
    <property type="entry name" value="BFD-like_2Fe2S-bd_dom"/>
</dbReference>
<protein>
    <submittedName>
        <fullName evidence="3">NAD(P)/FAD-dependent oxidoreductase</fullName>
    </submittedName>
</protein>
<accession>A0A9D0ZMA3</accession>
<feature type="domain" description="BFD-like [2Fe-2S]-binding" evidence="2">
    <location>
        <begin position="399"/>
        <end position="450"/>
    </location>
</feature>
<dbReference type="InterPro" id="IPR036188">
    <property type="entry name" value="FAD/NAD-bd_sf"/>
</dbReference>